<protein>
    <submittedName>
        <fullName evidence="1">Uncharacterized protein</fullName>
    </submittedName>
</protein>
<proteinExistence type="predicted"/>
<dbReference type="RefSeq" id="WP_377719595.1">
    <property type="nucleotide sequence ID" value="NZ_JBHSAM010000028.1"/>
</dbReference>
<comment type="caution">
    <text evidence="1">The sequence shown here is derived from an EMBL/GenBank/DDBJ whole genome shotgun (WGS) entry which is preliminary data.</text>
</comment>
<dbReference type="EMBL" id="JBHSAM010000028">
    <property type="protein sequence ID" value="MFC4100949.1"/>
    <property type="molecule type" value="Genomic_DNA"/>
</dbReference>
<evidence type="ECO:0000313" key="2">
    <source>
        <dbReference type="Proteomes" id="UP001595715"/>
    </source>
</evidence>
<keyword evidence="2" id="KW-1185">Reference proteome</keyword>
<accession>A0ABV8K4N2</accession>
<reference evidence="2" key="1">
    <citation type="journal article" date="2019" name="Int. J. Syst. Evol. Microbiol.">
        <title>The Global Catalogue of Microorganisms (GCM) 10K type strain sequencing project: providing services to taxonomists for standard genome sequencing and annotation.</title>
        <authorList>
            <consortium name="The Broad Institute Genomics Platform"/>
            <consortium name="The Broad Institute Genome Sequencing Center for Infectious Disease"/>
            <person name="Wu L."/>
            <person name="Ma J."/>
        </authorList>
    </citation>
    <scope>NUCLEOTIDE SEQUENCE [LARGE SCALE GENOMIC DNA]</scope>
    <source>
        <strain evidence="2">IBRC-M 10987</strain>
    </source>
</reference>
<gene>
    <name evidence="1" type="ORF">ACFOZ8_15020</name>
</gene>
<organism evidence="1 2">
    <name type="scientific">Paenibacillus xanthanilyticus</name>
    <dbReference type="NCBI Taxonomy" id="1783531"/>
    <lineage>
        <taxon>Bacteria</taxon>
        <taxon>Bacillati</taxon>
        <taxon>Bacillota</taxon>
        <taxon>Bacilli</taxon>
        <taxon>Bacillales</taxon>
        <taxon>Paenibacillaceae</taxon>
        <taxon>Paenibacillus</taxon>
    </lineage>
</organism>
<dbReference type="Proteomes" id="UP001595715">
    <property type="component" value="Unassembled WGS sequence"/>
</dbReference>
<evidence type="ECO:0000313" key="1">
    <source>
        <dbReference type="EMBL" id="MFC4100949.1"/>
    </source>
</evidence>
<name>A0ABV8K4N2_9BACL</name>
<sequence>MYQNNFGQQQQFQSQNRYQPVGFVQSQYQGIPKSPAQSFSSSSFSSNNSYQPVISHVGYTAGNSQSFSNQPSAFSNQGFSNTSYNPVISHVGSSAGQSFNYQSHGPVQAQTSSFTPVINHFGGSSSQGFNSFQSAGQARSSSQPVISHVGYTAGQDFNNQSSFSAQPSFGSSFSPSSQGSFSNNFSHAQTPFNPVLQATQQQNSGPVISHVGFSAGSQQQSGFGFNNQRF</sequence>